<evidence type="ECO:0000313" key="2">
    <source>
        <dbReference type="Ensembl" id="ENSUAMP00000030230.1"/>
    </source>
</evidence>
<reference evidence="3" key="1">
    <citation type="submission" date="2016-06" db="EMBL/GenBank/DDBJ databases">
        <title>De novo assembly and RNA-Seq shows season-dependent expression and editing in black bear kidneys.</title>
        <authorList>
            <person name="Korstanje R."/>
            <person name="Srivastava A."/>
            <person name="Sarsani V.K."/>
            <person name="Sheehan S.M."/>
            <person name="Seger R.L."/>
            <person name="Barter M.E."/>
            <person name="Lindqvist C."/>
            <person name="Brody L.C."/>
            <person name="Mullikin J.C."/>
        </authorList>
    </citation>
    <scope>NUCLEOTIDE SEQUENCE [LARGE SCALE GENOMIC DNA]</scope>
</reference>
<dbReference type="GeneTree" id="ENSGT00950000186369"/>
<accession>A0A452SCX9</accession>
<keyword evidence="3" id="KW-1185">Reference proteome</keyword>
<feature type="region of interest" description="Disordered" evidence="1">
    <location>
        <begin position="91"/>
        <end position="125"/>
    </location>
</feature>
<organism evidence="2 3">
    <name type="scientific">Ursus americanus</name>
    <name type="common">American black bear</name>
    <name type="synonym">Euarctos americanus</name>
    <dbReference type="NCBI Taxonomy" id="9643"/>
    <lineage>
        <taxon>Eukaryota</taxon>
        <taxon>Metazoa</taxon>
        <taxon>Chordata</taxon>
        <taxon>Craniata</taxon>
        <taxon>Vertebrata</taxon>
        <taxon>Euteleostomi</taxon>
        <taxon>Mammalia</taxon>
        <taxon>Eutheria</taxon>
        <taxon>Laurasiatheria</taxon>
        <taxon>Carnivora</taxon>
        <taxon>Caniformia</taxon>
        <taxon>Ursidae</taxon>
        <taxon>Ursus</taxon>
    </lineage>
</organism>
<dbReference type="Ensembl" id="ENSUAMT00000033722.1">
    <property type="protein sequence ID" value="ENSUAMP00000030230.1"/>
    <property type="gene ID" value="ENSUAMG00000023198.1"/>
</dbReference>
<protein>
    <submittedName>
        <fullName evidence="2">Uncharacterized protein</fullName>
    </submittedName>
</protein>
<proteinExistence type="predicted"/>
<dbReference type="Proteomes" id="UP000291022">
    <property type="component" value="Unassembled WGS sequence"/>
</dbReference>
<dbReference type="AlphaFoldDB" id="A0A452SCX9"/>
<sequence length="125" mass="12824">MTPSRLRSPASRLWVLPRGPDPASGPGHMPLARPQEGSLSAARESGLRRCDACVGFTSVSQVTAVPAVALPCLFQFPAPLPPLFPLLAPLQPSSLEPGSPCQQPSGGLGRGLGTATMAESPLTSS</sequence>
<feature type="region of interest" description="Disordered" evidence="1">
    <location>
        <begin position="1"/>
        <end position="42"/>
    </location>
</feature>
<name>A0A452SCX9_URSAM</name>
<evidence type="ECO:0000256" key="1">
    <source>
        <dbReference type="SAM" id="MobiDB-lite"/>
    </source>
</evidence>
<reference evidence="2" key="2">
    <citation type="submission" date="2025-08" db="UniProtKB">
        <authorList>
            <consortium name="Ensembl"/>
        </authorList>
    </citation>
    <scope>IDENTIFICATION</scope>
</reference>
<reference evidence="2" key="3">
    <citation type="submission" date="2025-09" db="UniProtKB">
        <authorList>
            <consortium name="Ensembl"/>
        </authorList>
    </citation>
    <scope>IDENTIFICATION</scope>
</reference>
<evidence type="ECO:0000313" key="3">
    <source>
        <dbReference type="Proteomes" id="UP000291022"/>
    </source>
</evidence>